<evidence type="ECO:0000259" key="9">
    <source>
        <dbReference type="PROSITE" id="PS51085"/>
    </source>
</evidence>
<keyword evidence="3" id="KW-0001">2Fe-2S</keyword>
<gene>
    <name evidence="10" type="ORF">N0B31_17070</name>
</gene>
<dbReference type="InterPro" id="IPR036010">
    <property type="entry name" value="2Fe-2S_ferredoxin-like_sf"/>
</dbReference>
<dbReference type="GO" id="GO:0046872">
    <property type="term" value="F:metal ion binding"/>
    <property type="evidence" value="ECO:0007669"/>
    <property type="project" value="UniProtKB-KW"/>
</dbReference>
<dbReference type="EMBL" id="CP104003">
    <property type="protein sequence ID" value="UWM56896.1"/>
    <property type="molecule type" value="Genomic_DNA"/>
</dbReference>
<dbReference type="PROSITE" id="PS51085">
    <property type="entry name" value="2FE2S_FER_2"/>
    <property type="match status" value="1"/>
</dbReference>
<evidence type="ECO:0000256" key="6">
    <source>
        <dbReference type="ARBA" id="ARBA00023004"/>
    </source>
</evidence>
<dbReference type="PANTHER" id="PTHR43112:SF3">
    <property type="entry name" value="FERREDOXIN-2, CHLOROPLASTIC"/>
    <property type="match status" value="1"/>
</dbReference>
<dbReference type="CDD" id="cd00207">
    <property type="entry name" value="fer2"/>
    <property type="match status" value="1"/>
</dbReference>
<dbReference type="PROSITE" id="PS51257">
    <property type="entry name" value="PROKAR_LIPOPROTEIN"/>
    <property type="match status" value="1"/>
</dbReference>
<dbReference type="PROSITE" id="PS00197">
    <property type="entry name" value="2FE2S_FER_1"/>
    <property type="match status" value="1"/>
</dbReference>
<evidence type="ECO:0000256" key="8">
    <source>
        <dbReference type="ARBA" id="ARBA00034078"/>
    </source>
</evidence>
<organism evidence="10 11">
    <name type="scientific">Salinirubellus salinus</name>
    <dbReference type="NCBI Taxonomy" id="1364945"/>
    <lineage>
        <taxon>Archaea</taxon>
        <taxon>Methanobacteriati</taxon>
        <taxon>Methanobacteriota</taxon>
        <taxon>Stenosarchaea group</taxon>
        <taxon>Halobacteria</taxon>
        <taxon>Halobacteriales</taxon>
        <taxon>Natronomonadaceae</taxon>
        <taxon>Salinirubellus</taxon>
    </lineage>
</organism>
<evidence type="ECO:0000256" key="7">
    <source>
        <dbReference type="ARBA" id="ARBA00023014"/>
    </source>
</evidence>
<evidence type="ECO:0000256" key="3">
    <source>
        <dbReference type="ARBA" id="ARBA00022714"/>
    </source>
</evidence>
<reference evidence="10" key="1">
    <citation type="submission" date="2022-09" db="EMBL/GenBank/DDBJ databases">
        <title>Diverse halophilic archaea isolated from saline environments.</title>
        <authorList>
            <person name="Cui H.-L."/>
        </authorList>
    </citation>
    <scope>NUCLEOTIDE SEQUENCE</scope>
    <source>
        <strain evidence="10">ZS-35-S2</strain>
    </source>
</reference>
<evidence type="ECO:0000313" key="11">
    <source>
        <dbReference type="Proteomes" id="UP001057580"/>
    </source>
</evidence>
<accession>A0A9E7UAE6</accession>
<dbReference type="InterPro" id="IPR001041">
    <property type="entry name" value="2Fe-2S_ferredoxin-type"/>
</dbReference>
<dbReference type="AlphaFoldDB" id="A0A9E7UAE6"/>
<keyword evidence="6" id="KW-0408">Iron</keyword>
<dbReference type="Proteomes" id="UP001057580">
    <property type="component" value="Chromosome"/>
</dbReference>
<dbReference type="KEGG" id="ssai:N0B31_17070"/>
<proteinExistence type="inferred from homology"/>
<keyword evidence="5" id="KW-0249">Electron transport</keyword>
<keyword evidence="11" id="KW-1185">Reference proteome</keyword>
<keyword evidence="7" id="KW-0411">Iron-sulfur</keyword>
<evidence type="ECO:0000256" key="1">
    <source>
        <dbReference type="ARBA" id="ARBA00007874"/>
    </source>
</evidence>
<dbReference type="GO" id="GO:0051537">
    <property type="term" value="F:2 iron, 2 sulfur cluster binding"/>
    <property type="evidence" value="ECO:0007669"/>
    <property type="project" value="UniProtKB-KW"/>
</dbReference>
<comment type="similarity">
    <text evidence="1">Belongs to the 2Fe2S plant-type ferredoxin family.</text>
</comment>
<evidence type="ECO:0000256" key="5">
    <source>
        <dbReference type="ARBA" id="ARBA00022982"/>
    </source>
</evidence>
<dbReference type="InterPro" id="IPR006058">
    <property type="entry name" value="2Fe2S_fd_BS"/>
</dbReference>
<evidence type="ECO:0000256" key="4">
    <source>
        <dbReference type="ARBA" id="ARBA00022723"/>
    </source>
</evidence>
<dbReference type="InterPro" id="IPR012675">
    <property type="entry name" value="Beta-grasp_dom_sf"/>
</dbReference>
<name>A0A9E7UAE6_9EURY</name>
<feature type="domain" description="2Fe-2S ferredoxin-type" evidence="9">
    <location>
        <begin position="1"/>
        <end position="79"/>
    </location>
</feature>
<dbReference type="Pfam" id="PF00111">
    <property type="entry name" value="Fer2"/>
    <property type="match status" value="1"/>
</dbReference>
<sequence>MRAEPGETVLEAAGRADEHVPFGCLTGACGTCTAELLDGEVRYRRAPRALKARHIEAGFVLACVAVPETDCRLRVGANVQAELVENPWK</sequence>
<evidence type="ECO:0000313" key="10">
    <source>
        <dbReference type="EMBL" id="UWM56896.1"/>
    </source>
</evidence>
<evidence type="ECO:0000256" key="2">
    <source>
        <dbReference type="ARBA" id="ARBA00022448"/>
    </source>
</evidence>
<dbReference type="Gene3D" id="3.10.20.30">
    <property type="match status" value="1"/>
</dbReference>
<dbReference type="SUPFAM" id="SSF54292">
    <property type="entry name" value="2Fe-2S ferredoxin-like"/>
    <property type="match status" value="1"/>
</dbReference>
<protein>
    <submittedName>
        <fullName evidence="10">2Fe-2S iron-sulfur cluster-binding protein</fullName>
    </submittedName>
</protein>
<keyword evidence="2" id="KW-0813">Transport</keyword>
<comment type="cofactor">
    <cofactor evidence="8">
        <name>[2Fe-2S] cluster</name>
        <dbReference type="ChEBI" id="CHEBI:190135"/>
    </cofactor>
</comment>
<dbReference type="PANTHER" id="PTHR43112">
    <property type="entry name" value="FERREDOXIN"/>
    <property type="match status" value="1"/>
</dbReference>
<keyword evidence="4" id="KW-0479">Metal-binding</keyword>